<evidence type="ECO:0000259" key="3">
    <source>
        <dbReference type="Pfam" id="PF01345"/>
    </source>
</evidence>
<keyword evidence="2" id="KW-0472">Membrane</keyword>
<protein>
    <recommendedName>
        <fullName evidence="3">DUF11 domain-containing protein</fullName>
    </recommendedName>
</protein>
<dbReference type="AlphaFoldDB" id="A0A3B1CYN4"/>
<accession>A0A3B1CYN4</accession>
<dbReference type="Pfam" id="PF01345">
    <property type="entry name" value="DUF11"/>
    <property type="match status" value="1"/>
</dbReference>
<evidence type="ECO:0000256" key="1">
    <source>
        <dbReference type="SAM" id="MobiDB-lite"/>
    </source>
</evidence>
<dbReference type="InterPro" id="IPR001434">
    <property type="entry name" value="OmcB-like_DUF11"/>
</dbReference>
<name>A0A3B1CYN4_9ZZZZ</name>
<sequence>SLQRDNALNRLPERRVVSRWFPSFITAAWIGLRRKIYHWKLASSKTVAPQTEQYRSTIKFPSVTTNYEQKESIVPAKEISLPQTPLTRNEFKSTIVTTQQQQIRQRKQRSSLIAWRLMGIVGIAGIILMLLLPFLGSRASNNPTLLISSNQPAVELAELQFQLIRFKEMNERFEFVSVNPRTAKKRLPLLSTDTNDLWDSFNSSRKEESLLAAARFSPLEETPEASVIQVENSRQQVDTSSTSYSSERTLKSVLIKKTIPKQVVAFQEFEYLLSVRNETETPQYNIIIEEKVLAKHRITNVTPAAYYREETLRWNIQQLDAGESKEFKIRILPLETGSLSTVSSWSASSSNSYVAFTTTINEPEEKPLPQKTLPPKTEPKKTRPQPLPLSKPLPEPKRKALPIVKKESRLEMTLEMPSKIAQGKIVVLQIHVSNKGNQDAKNVIVSYRVPRQLACKLGKKLDWEIETLPAGETKVGSIALRAEDVGLVKNFFALQSETKRFDNLTRSLLVTKPPATKTQPTPATTPAPASCECVPSFMGSQQ</sequence>
<evidence type="ECO:0000256" key="2">
    <source>
        <dbReference type="SAM" id="Phobius"/>
    </source>
</evidence>
<dbReference type="EMBL" id="UOGL01000008">
    <property type="protein sequence ID" value="VAX35766.1"/>
    <property type="molecule type" value="Genomic_DNA"/>
</dbReference>
<organism evidence="4">
    <name type="scientific">hydrothermal vent metagenome</name>
    <dbReference type="NCBI Taxonomy" id="652676"/>
    <lineage>
        <taxon>unclassified sequences</taxon>
        <taxon>metagenomes</taxon>
        <taxon>ecological metagenomes</taxon>
    </lineage>
</organism>
<reference evidence="4" key="1">
    <citation type="submission" date="2018-06" db="EMBL/GenBank/DDBJ databases">
        <authorList>
            <person name="Zhirakovskaya E."/>
        </authorList>
    </citation>
    <scope>NUCLEOTIDE SEQUENCE</scope>
</reference>
<gene>
    <name evidence="4" type="ORF">MNBD_PLANCTO02-1647</name>
</gene>
<feature type="transmembrane region" description="Helical" evidence="2">
    <location>
        <begin position="113"/>
        <end position="135"/>
    </location>
</feature>
<feature type="domain" description="DUF11" evidence="3">
    <location>
        <begin position="418"/>
        <end position="503"/>
    </location>
</feature>
<keyword evidence="2" id="KW-1133">Transmembrane helix</keyword>
<dbReference type="Gene3D" id="2.60.40.10">
    <property type="entry name" value="Immunoglobulins"/>
    <property type="match status" value="1"/>
</dbReference>
<proteinExistence type="predicted"/>
<dbReference type="InterPro" id="IPR013783">
    <property type="entry name" value="Ig-like_fold"/>
</dbReference>
<feature type="non-terminal residue" evidence="4">
    <location>
        <position position="1"/>
    </location>
</feature>
<feature type="region of interest" description="Disordered" evidence="1">
    <location>
        <begin position="360"/>
        <end position="398"/>
    </location>
</feature>
<evidence type="ECO:0000313" key="4">
    <source>
        <dbReference type="EMBL" id="VAX35766.1"/>
    </source>
</evidence>
<keyword evidence="2" id="KW-0812">Transmembrane</keyword>